<keyword evidence="7" id="KW-0694">RNA-binding</keyword>
<proteinExistence type="inferred from homology"/>
<dbReference type="PANTHER" id="PTHR21321:SF1">
    <property type="entry name" value="EXOSOME COMPLEX COMPONENT RRP40"/>
    <property type="match status" value="1"/>
</dbReference>
<dbReference type="Gene3D" id="2.40.50.140">
    <property type="entry name" value="Nucleic acid-binding proteins"/>
    <property type="match status" value="1"/>
</dbReference>
<dbReference type="InterPro" id="IPR041054">
    <property type="entry name" value="Rrp40_N_euk"/>
</dbReference>
<evidence type="ECO:0000256" key="9">
    <source>
        <dbReference type="ARBA" id="ARBA00030615"/>
    </source>
</evidence>
<dbReference type="SUPFAM" id="SSF54791">
    <property type="entry name" value="Eukaryotic type KH-domain (KH-domain type I)"/>
    <property type="match status" value="1"/>
</dbReference>
<dbReference type="InterPro" id="IPR037319">
    <property type="entry name" value="Rrp40_S1"/>
</dbReference>
<evidence type="ECO:0000256" key="2">
    <source>
        <dbReference type="ARBA" id="ARBA00004604"/>
    </source>
</evidence>
<sequence>MATQDDRVFVLPGDEVPASLIPSHPKRALKLGPGLRHVPPSELIPTVAGQLVTDRKKNSIWVEYNGGRYIPAVGDLVICTVQRSGPDYYFVTITDYSSNAILPQLAFEMATKKTRPQLNHGALVYARVCLANRHMDPELECVSPTTGKADGLGPLVGGMLYDISLGMSRRLLMRKSVEEGKVAVLEELGSAGLAFETAVGRNGKLWVNSDSVKTILIVGRAVKETDDSNLGIEQQKKLVRKLIKEDHDHLRLMGYVDFIPHDGRNVTIQDFGNAIFESTNWHADFGILPATAAFGKLGVSSINLSDLNSTPGGEHPASMTRKDASSGDSNTIDITRVAQLLADSKNNYLTVESVAKTRNRLDASSSPPLTTGQLAVAQGEAALMLLLMRDTYVSLPVNEQNLTTLRAPKDRTRVWLLEEKFPTAQGWRPAEEVVQVADLGPINTAIVDSQASQRALS</sequence>
<dbReference type="CDD" id="cd22526">
    <property type="entry name" value="KH-I_Rrp40"/>
    <property type="match status" value="1"/>
</dbReference>
<evidence type="ECO:0000256" key="10">
    <source>
        <dbReference type="SAM" id="MobiDB-lite"/>
    </source>
</evidence>
<evidence type="ECO:0000256" key="1">
    <source>
        <dbReference type="ARBA" id="ARBA00004496"/>
    </source>
</evidence>
<dbReference type="Pfam" id="PF15985">
    <property type="entry name" value="KH_6"/>
    <property type="match status" value="1"/>
</dbReference>
<dbReference type="SUPFAM" id="SSF50249">
    <property type="entry name" value="Nucleic acid-binding proteins"/>
    <property type="match status" value="1"/>
</dbReference>
<dbReference type="GO" id="GO:0071035">
    <property type="term" value="P:nuclear polyadenylation-dependent rRNA catabolic process"/>
    <property type="evidence" value="ECO:0007669"/>
    <property type="project" value="TreeGrafter"/>
</dbReference>
<dbReference type="FunFam" id="2.40.50.100:FF:000073">
    <property type="entry name" value="Putative Exosome complex component RRP40"/>
    <property type="match status" value="1"/>
</dbReference>
<dbReference type="PANTHER" id="PTHR21321">
    <property type="entry name" value="PNAS-3 RELATED"/>
    <property type="match status" value="1"/>
</dbReference>
<dbReference type="GO" id="GO:0005730">
    <property type="term" value="C:nucleolus"/>
    <property type="evidence" value="ECO:0007669"/>
    <property type="project" value="UniProtKB-SubCell"/>
</dbReference>
<dbReference type="InterPro" id="IPR036851">
    <property type="entry name" value="Chloroperoxidase-like_sf"/>
</dbReference>
<evidence type="ECO:0000256" key="5">
    <source>
        <dbReference type="ARBA" id="ARBA00022552"/>
    </source>
</evidence>
<dbReference type="GO" id="GO:0000467">
    <property type="term" value="P:exonucleolytic trimming to generate mature 3'-end of 5.8S rRNA from tricistronic rRNA transcript (SSU-rRNA, 5.8S rRNA, LSU-rRNA)"/>
    <property type="evidence" value="ECO:0007669"/>
    <property type="project" value="TreeGrafter"/>
</dbReference>
<dbReference type="GO" id="GO:0071034">
    <property type="term" value="P:CUT catabolic process"/>
    <property type="evidence" value="ECO:0007669"/>
    <property type="project" value="TreeGrafter"/>
</dbReference>
<dbReference type="Proteomes" id="UP000286045">
    <property type="component" value="Unassembled WGS sequence"/>
</dbReference>
<dbReference type="SUPFAM" id="SSF47571">
    <property type="entry name" value="Cloroperoxidase"/>
    <property type="match status" value="1"/>
</dbReference>
<feature type="domain" description="Heme haloperoxidase family profile" evidence="11">
    <location>
        <begin position="258"/>
        <end position="441"/>
    </location>
</feature>
<dbReference type="GO" id="GO:0000177">
    <property type="term" value="C:cytoplasmic exosome (RNase complex)"/>
    <property type="evidence" value="ECO:0007669"/>
    <property type="project" value="TreeGrafter"/>
</dbReference>
<evidence type="ECO:0000256" key="7">
    <source>
        <dbReference type="ARBA" id="ARBA00022884"/>
    </source>
</evidence>
<comment type="subcellular location">
    <subcellularLocation>
        <location evidence="1">Cytoplasm</location>
    </subcellularLocation>
    <subcellularLocation>
        <location evidence="2">Nucleus</location>
        <location evidence="2">Nucleolus</location>
    </subcellularLocation>
</comment>
<dbReference type="CDD" id="cd05790">
    <property type="entry name" value="S1_Rrp40"/>
    <property type="match status" value="1"/>
</dbReference>
<protein>
    <recommendedName>
        <fullName evidence="9">Ribosomal RNA-processing protein 40</fullName>
    </recommendedName>
</protein>
<reference evidence="12 13" key="1">
    <citation type="submission" date="2018-12" db="EMBL/GenBank/DDBJ databases">
        <title>Draft genome sequence of Xylaria grammica IHI A82.</title>
        <authorList>
            <person name="Buettner E."/>
            <person name="Kellner H."/>
        </authorList>
    </citation>
    <scope>NUCLEOTIDE SEQUENCE [LARGE SCALE GENOMIC DNA]</scope>
    <source>
        <strain evidence="12 13">IHI A82</strain>
    </source>
</reference>
<dbReference type="Gene3D" id="2.40.50.100">
    <property type="match status" value="1"/>
</dbReference>
<comment type="similarity">
    <text evidence="3">Belongs to the RRP40 family.</text>
</comment>
<organism evidence="12 13">
    <name type="scientific">Xylaria grammica</name>
    <dbReference type="NCBI Taxonomy" id="363999"/>
    <lineage>
        <taxon>Eukaryota</taxon>
        <taxon>Fungi</taxon>
        <taxon>Dikarya</taxon>
        <taxon>Ascomycota</taxon>
        <taxon>Pezizomycotina</taxon>
        <taxon>Sordariomycetes</taxon>
        <taxon>Xylariomycetidae</taxon>
        <taxon>Xylariales</taxon>
        <taxon>Xylariaceae</taxon>
        <taxon>Xylaria</taxon>
    </lineage>
</organism>
<accession>A0A439CNW9</accession>
<dbReference type="InterPro" id="IPR036612">
    <property type="entry name" value="KH_dom_type_1_sf"/>
</dbReference>
<evidence type="ECO:0000256" key="6">
    <source>
        <dbReference type="ARBA" id="ARBA00022835"/>
    </source>
</evidence>
<dbReference type="FunFam" id="2.40.50.140:FF:000127">
    <property type="entry name" value="Exosome complex component RRP40"/>
    <property type="match status" value="1"/>
</dbReference>
<dbReference type="GO" id="GO:0071038">
    <property type="term" value="P:TRAMP-dependent tRNA surveillance pathway"/>
    <property type="evidence" value="ECO:0007669"/>
    <property type="project" value="TreeGrafter"/>
</dbReference>
<evidence type="ECO:0000256" key="3">
    <source>
        <dbReference type="ARBA" id="ARBA00007841"/>
    </source>
</evidence>
<dbReference type="Pfam" id="PF01328">
    <property type="entry name" value="Peroxidase_2"/>
    <property type="match status" value="1"/>
</dbReference>
<keyword evidence="5" id="KW-0698">rRNA processing</keyword>
<evidence type="ECO:0000259" key="11">
    <source>
        <dbReference type="PROSITE" id="PS51405"/>
    </source>
</evidence>
<dbReference type="Gene3D" id="1.10.489.10">
    <property type="entry name" value="Chloroperoxidase-like"/>
    <property type="match status" value="1"/>
</dbReference>
<dbReference type="InterPro" id="IPR004088">
    <property type="entry name" value="KH_dom_type_1"/>
</dbReference>
<name>A0A439CNW9_9PEZI</name>
<feature type="region of interest" description="Disordered" evidence="10">
    <location>
        <begin position="308"/>
        <end position="328"/>
    </location>
</feature>
<dbReference type="PROSITE" id="PS51405">
    <property type="entry name" value="HEME_HALOPEROXIDASE"/>
    <property type="match status" value="1"/>
</dbReference>
<dbReference type="STRING" id="363999.A0A439CNW9"/>
<dbReference type="GO" id="GO:0003723">
    <property type="term" value="F:RNA binding"/>
    <property type="evidence" value="ECO:0007669"/>
    <property type="project" value="UniProtKB-KW"/>
</dbReference>
<dbReference type="GO" id="GO:0000176">
    <property type="term" value="C:nuclear exosome (RNase complex)"/>
    <property type="evidence" value="ECO:0007669"/>
    <property type="project" value="TreeGrafter"/>
</dbReference>
<dbReference type="InterPro" id="IPR000028">
    <property type="entry name" value="Chloroperoxidase"/>
</dbReference>
<gene>
    <name evidence="12" type="ORF">EKO27_g11258</name>
</gene>
<dbReference type="GO" id="GO:0004601">
    <property type="term" value="F:peroxidase activity"/>
    <property type="evidence" value="ECO:0007669"/>
    <property type="project" value="InterPro"/>
</dbReference>
<evidence type="ECO:0000313" key="13">
    <source>
        <dbReference type="Proteomes" id="UP000286045"/>
    </source>
</evidence>
<dbReference type="GO" id="GO:0071051">
    <property type="term" value="P:poly(A)-dependent snoRNA 3'-end processing"/>
    <property type="evidence" value="ECO:0007669"/>
    <property type="project" value="TreeGrafter"/>
</dbReference>
<keyword evidence="4" id="KW-0963">Cytoplasm</keyword>
<dbReference type="EMBL" id="RYZI01000688">
    <property type="protein sequence ID" value="RWA03847.1"/>
    <property type="molecule type" value="Genomic_DNA"/>
</dbReference>
<keyword evidence="8" id="KW-0539">Nucleus</keyword>
<dbReference type="InterPro" id="IPR049469">
    <property type="entry name" value="RRP40_KH-I"/>
</dbReference>
<dbReference type="GO" id="GO:0034475">
    <property type="term" value="P:U4 snRNA 3'-end processing"/>
    <property type="evidence" value="ECO:0007669"/>
    <property type="project" value="TreeGrafter"/>
</dbReference>
<keyword evidence="6" id="KW-0271">Exosome</keyword>
<comment type="caution">
    <text evidence="12">The sequence shown here is derived from an EMBL/GenBank/DDBJ whole genome shotgun (WGS) entry which is preliminary data.</text>
</comment>
<keyword evidence="13" id="KW-1185">Reference proteome</keyword>
<dbReference type="InterPro" id="IPR012340">
    <property type="entry name" value="NA-bd_OB-fold"/>
</dbReference>
<evidence type="ECO:0000256" key="8">
    <source>
        <dbReference type="ARBA" id="ARBA00023242"/>
    </source>
</evidence>
<evidence type="ECO:0000256" key="4">
    <source>
        <dbReference type="ARBA" id="ARBA00022490"/>
    </source>
</evidence>
<dbReference type="Pfam" id="PF21262">
    <property type="entry name" value="RRP40_S1"/>
    <property type="match status" value="1"/>
</dbReference>
<dbReference type="AlphaFoldDB" id="A0A439CNW9"/>
<dbReference type="InterPro" id="IPR026699">
    <property type="entry name" value="Exosome_RNA_bind1/RRP40/RRP4"/>
</dbReference>
<dbReference type="Pfam" id="PF18311">
    <property type="entry name" value="Rrp40_N"/>
    <property type="match status" value="1"/>
</dbReference>
<dbReference type="Gene3D" id="3.30.1370.10">
    <property type="entry name" value="K Homology domain, type 1"/>
    <property type="match status" value="1"/>
</dbReference>
<evidence type="ECO:0000313" key="12">
    <source>
        <dbReference type="EMBL" id="RWA03847.1"/>
    </source>
</evidence>